<reference evidence="8" key="3">
    <citation type="submission" date="2025-09" db="UniProtKB">
        <authorList>
            <consortium name="Ensembl"/>
        </authorList>
    </citation>
    <scope>IDENTIFICATION</scope>
</reference>
<accession>A0A452QNA1</accession>
<dbReference type="InterPro" id="IPR001781">
    <property type="entry name" value="Znf_LIM"/>
</dbReference>
<keyword evidence="4 5" id="KW-0440">LIM domain</keyword>
<sequence>MSWTCPRCQQPVFFAEKVSSLGKNWHRFCLKCERCHSVLSPGGHAEHNGRPYCHKPCYGALFGPRGVNIGGVGSYLYNPPTPTPASTTPLSPSSFSPPRPRTDLPQGKKSPPHLKTFTGETSLCPGCEEPVYFAEKVMSLGRNWHRPCLRCQRCRKTLTAGSHAEHDGVPYCHIPCYGYLFGPKVKHTPDPSRFPSALSPTPPSPKALGDRALSLRCEHWRCGLLHL</sequence>
<evidence type="ECO:0000256" key="5">
    <source>
        <dbReference type="PROSITE-ProRule" id="PRU00125"/>
    </source>
</evidence>
<dbReference type="PROSITE" id="PS00478">
    <property type="entry name" value="LIM_DOMAIN_1"/>
    <property type="match status" value="2"/>
</dbReference>
<keyword evidence="1 5" id="KW-0479">Metal-binding</keyword>
<dbReference type="PANTHER" id="PTHR46074:SF3">
    <property type="entry name" value="CYSTEINE-RICH PROTEIN 1"/>
    <property type="match status" value="1"/>
</dbReference>
<protein>
    <submittedName>
        <fullName evidence="8">Cysteine rich protein 3</fullName>
    </submittedName>
</protein>
<organism evidence="8 9">
    <name type="scientific">Ursus americanus</name>
    <name type="common">American black bear</name>
    <name type="synonym">Euarctos americanus</name>
    <dbReference type="NCBI Taxonomy" id="9643"/>
    <lineage>
        <taxon>Eukaryota</taxon>
        <taxon>Metazoa</taxon>
        <taxon>Chordata</taxon>
        <taxon>Craniata</taxon>
        <taxon>Vertebrata</taxon>
        <taxon>Euteleostomi</taxon>
        <taxon>Mammalia</taxon>
        <taxon>Eutheria</taxon>
        <taxon>Laurasiatheria</taxon>
        <taxon>Carnivora</taxon>
        <taxon>Caniformia</taxon>
        <taxon>Ursidae</taxon>
        <taxon>Ursus</taxon>
    </lineage>
</organism>
<feature type="domain" description="LIM zinc-binding" evidence="7">
    <location>
        <begin position="122"/>
        <end position="183"/>
    </location>
</feature>
<dbReference type="AlphaFoldDB" id="A0A452QNA1"/>
<dbReference type="Gene3D" id="2.10.110.10">
    <property type="entry name" value="Cysteine Rich Protein"/>
    <property type="match status" value="2"/>
</dbReference>
<dbReference type="GO" id="GO:0008270">
    <property type="term" value="F:zinc ion binding"/>
    <property type="evidence" value="ECO:0007669"/>
    <property type="project" value="TreeGrafter"/>
</dbReference>
<dbReference type="PANTHER" id="PTHR46074">
    <property type="entry name" value="CYSTEINE-RICH PROTEIN CRIP FAMILY MEMBER"/>
    <property type="match status" value="1"/>
</dbReference>
<dbReference type="OMA" id="PRHWPKV"/>
<dbReference type="FunFam" id="2.10.110.10:FF:000025">
    <property type="entry name" value="Cysteine-rich protein 2"/>
    <property type="match status" value="2"/>
</dbReference>
<reference evidence="8" key="2">
    <citation type="submission" date="2025-08" db="UniProtKB">
        <authorList>
            <consortium name="Ensembl"/>
        </authorList>
    </citation>
    <scope>IDENTIFICATION</scope>
</reference>
<feature type="compositionally biased region" description="Low complexity" evidence="6">
    <location>
        <begin position="84"/>
        <end position="96"/>
    </location>
</feature>
<evidence type="ECO:0000256" key="6">
    <source>
        <dbReference type="SAM" id="MobiDB-lite"/>
    </source>
</evidence>
<feature type="region of interest" description="Disordered" evidence="6">
    <location>
        <begin position="81"/>
        <end position="115"/>
    </location>
</feature>
<keyword evidence="3 5" id="KW-0862">Zinc</keyword>
<dbReference type="SMART" id="SM00132">
    <property type="entry name" value="LIM"/>
    <property type="match status" value="2"/>
</dbReference>
<evidence type="ECO:0000313" key="9">
    <source>
        <dbReference type="Proteomes" id="UP000291022"/>
    </source>
</evidence>
<reference evidence="9" key="1">
    <citation type="submission" date="2016-06" db="EMBL/GenBank/DDBJ databases">
        <title>De novo assembly and RNA-Seq shows season-dependent expression and editing in black bear kidneys.</title>
        <authorList>
            <person name="Korstanje R."/>
            <person name="Srivastava A."/>
            <person name="Sarsani V.K."/>
            <person name="Sheehan S.M."/>
            <person name="Seger R.L."/>
            <person name="Barter M.E."/>
            <person name="Lindqvist C."/>
            <person name="Brody L.C."/>
            <person name="Mullikin J.C."/>
        </authorList>
    </citation>
    <scope>NUCLEOTIDE SEQUENCE [LARGE SCALE GENOMIC DNA]</scope>
</reference>
<evidence type="ECO:0000256" key="4">
    <source>
        <dbReference type="ARBA" id="ARBA00023038"/>
    </source>
</evidence>
<dbReference type="SUPFAM" id="SSF57716">
    <property type="entry name" value="Glucocorticoid receptor-like (DNA-binding domain)"/>
    <property type="match status" value="4"/>
</dbReference>
<evidence type="ECO:0000256" key="1">
    <source>
        <dbReference type="ARBA" id="ARBA00022723"/>
    </source>
</evidence>
<keyword evidence="2" id="KW-0677">Repeat</keyword>
<evidence type="ECO:0000259" key="7">
    <source>
        <dbReference type="PROSITE" id="PS50023"/>
    </source>
</evidence>
<evidence type="ECO:0000256" key="2">
    <source>
        <dbReference type="ARBA" id="ARBA00022737"/>
    </source>
</evidence>
<name>A0A452QNA1_URSAM</name>
<evidence type="ECO:0000256" key="3">
    <source>
        <dbReference type="ARBA" id="ARBA00022833"/>
    </source>
</evidence>
<proteinExistence type="predicted"/>
<dbReference type="Ensembl" id="ENSUAMT00000007789.1">
    <property type="protein sequence ID" value="ENSUAMP00000006881.1"/>
    <property type="gene ID" value="ENSUAMG00000006009.1"/>
</dbReference>
<gene>
    <name evidence="8" type="primary">CRIP3</name>
</gene>
<feature type="domain" description="LIM zinc-binding" evidence="7">
    <location>
        <begin position="3"/>
        <end position="64"/>
    </location>
</feature>
<evidence type="ECO:0000313" key="8">
    <source>
        <dbReference type="Ensembl" id="ENSUAMP00000006881.1"/>
    </source>
</evidence>
<dbReference type="GO" id="GO:0010468">
    <property type="term" value="P:regulation of gene expression"/>
    <property type="evidence" value="ECO:0007669"/>
    <property type="project" value="TreeGrafter"/>
</dbReference>
<dbReference type="GO" id="GO:0008630">
    <property type="term" value="P:intrinsic apoptotic signaling pathway in response to DNA damage"/>
    <property type="evidence" value="ECO:0007669"/>
    <property type="project" value="TreeGrafter"/>
</dbReference>
<dbReference type="PROSITE" id="PS50023">
    <property type="entry name" value="LIM_DOMAIN_2"/>
    <property type="match status" value="2"/>
</dbReference>
<dbReference type="Proteomes" id="UP000291022">
    <property type="component" value="Unassembled WGS sequence"/>
</dbReference>
<dbReference type="GeneTree" id="ENSGT00940000161321"/>
<dbReference type="CDD" id="cd09476">
    <property type="entry name" value="LIM1_TLP"/>
    <property type="match status" value="1"/>
</dbReference>
<keyword evidence="9" id="KW-1185">Reference proteome</keyword>
<dbReference type="Pfam" id="PF00412">
    <property type="entry name" value="LIM"/>
    <property type="match status" value="2"/>
</dbReference>